<organism evidence="2 3">
    <name type="scientific">Symbiodinium microadriaticum</name>
    <name type="common">Dinoflagellate</name>
    <name type="synonym">Zooxanthella microadriatica</name>
    <dbReference type="NCBI Taxonomy" id="2951"/>
    <lineage>
        <taxon>Eukaryota</taxon>
        <taxon>Sar</taxon>
        <taxon>Alveolata</taxon>
        <taxon>Dinophyceae</taxon>
        <taxon>Suessiales</taxon>
        <taxon>Symbiodiniaceae</taxon>
        <taxon>Symbiodinium</taxon>
    </lineage>
</organism>
<evidence type="ECO:0000313" key="2">
    <source>
        <dbReference type="EMBL" id="OLQ05746.1"/>
    </source>
</evidence>
<feature type="region of interest" description="Disordered" evidence="1">
    <location>
        <begin position="193"/>
        <end position="215"/>
    </location>
</feature>
<feature type="compositionally biased region" description="Basic and acidic residues" evidence="1">
    <location>
        <begin position="136"/>
        <end position="151"/>
    </location>
</feature>
<dbReference type="EMBL" id="LSRX01000176">
    <property type="protein sequence ID" value="OLQ05746.1"/>
    <property type="molecule type" value="Genomic_DNA"/>
</dbReference>
<sequence length="439" mass="48043">MGGAERQQEQSEGSAGSAETKSRRASQGQVWHDDGARQACYPERQQAKSYGVSETFCWNLQRSAKRQKVTEFLAKTGTGNSARPSGSHLALVHLVSKALGRRLPDSEKTLGRPDFLKPVWAETRAWAPSHCSQAGRGDRETADSHAAEARHPLAGNAKQREKYKMKLLAKCGRKRRSCQQTTNLSVEEEKARLETACRGSGTSSSSRQPAPMARQRHETVITMSDQIPAWPKPSPGKVLTSVLRLKLVREQGKLRTAARAARKAASTQACADAAVEGALLGKQARVVVGDLAADSLRGQEVVCGKTYNHVLVECNDTQHSVEQTDITVDVGDRLLGPVIDLDKDQIILKKVSPTLLNEPLPANGSFPWGGGSYGVDKGADPPMHPRVRELDEEKPGRNRSMPKQAARKKLELQCFLTDEMGFQLTQGRDSCNNLKSTYF</sequence>
<accession>A0A1Q9EE78</accession>
<evidence type="ECO:0000256" key="1">
    <source>
        <dbReference type="SAM" id="MobiDB-lite"/>
    </source>
</evidence>
<gene>
    <name evidence="2" type="ORF">AK812_SmicGene11028</name>
</gene>
<feature type="compositionally biased region" description="Basic and acidic residues" evidence="1">
    <location>
        <begin position="386"/>
        <end position="396"/>
    </location>
</feature>
<dbReference type="AlphaFoldDB" id="A0A1Q9EE78"/>
<feature type="compositionally biased region" description="Polar residues" evidence="1">
    <location>
        <begin position="10"/>
        <end position="29"/>
    </location>
</feature>
<comment type="caution">
    <text evidence="2">The sequence shown here is derived from an EMBL/GenBank/DDBJ whole genome shotgun (WGS) entry which is preliminary data.</text>
</comment>
<reference evidence="2 3" key="1">
    <citation type="submission" date="2016-02" db="EMBL/GenBank/DDBJ databases">
        <title>Genome analysis of coral dinoflagellate symbionts highlights evolutionary adaptations to a symbiotic lifestyle.</title>
        <authorList>
            <person name="Aranda M."/>
            <person name="Li Y."/>
            <person name="Liew Y.J."/>
            <person name="Baumgarten S."/>
            <person name="Simakov O."/>
            <person name="Wilson M."/>
            <person name="Piel J."/>
            <person name="Ashoor H."/>
            <person name="Bougouffa S."/>
            <person name="Bajic V.B."/>
            <person name="Ryu T."/>
            <person name="Ravasi T."/>
            <person name="Bayer T."/>
            <person name="Micklem G."/>
            <person name="Kim H."/>
            <person name="Bhak J."/>
            <person name="Lajeunesse T.C."/>
            <person name="Voolstra C.R."/>
        </authorList>
    </citation>
    <scope>NUCLEOTIDE SEQUENCE [LARGE SCALE GENOMIC DNA]</scope>
    <source>
        <strain evidence="2 3">CCMP2467</strain>
    </source>
</reference>
<dbReference type="Proteomes" id="UP000186817">
    <property type="component" value="Unassembled WGS sequence"/>
</dbReference>
<keyword evidence="3" id="KW-1185">Reference proteome</keyword>
<protein>
    <submittedName>
        <fullName evidence="2">Uncharacterized protein</fullName>
    </submittedName>
</protein>
<proteinExistence type="predicted"/>
<feature type="region of interest" description="Disordered" evidence="1">
    <location>
        <begin position="377"/>
        <end position="405"/>
    </location>
</feature>
<name>A0A1Q9EE78_SYMMI</name>
<feature type="region of interest" description="Disordered" evidence="1">
    <location>
        <begin position="1"/>
        <end position="38"/>
    </location>
</feature>
<feature type="region of interest" description="Disordered" evidence="1">
    <location>
        <begin position="130"/>
        <end position="158"/>
    </location>
</feature>
<evidence type="ECO:0000313" key="3">
    <source>
        <dbReference type="Proteomes" id="UP000186817"/>
    </source>
</evidence>